<dbReference type="AlphaFoldDB" id="A0A395US65"/>
<dbReference type="SMART" id="SM01040">
    <property type="entry name" value="Bro-N"/>
    <property type="match status" value="1"/>
</dbReference>
<dbReference type="Pfam" id="PF02498">
    <property type="entry name" value="Bro-N"/>
    <property type="match status" value="1"/>
</dbReference>
<dbReference type="Proteomes" id="UP001199363">
    <property type="component" value="Unassembled WGS sequence"/>
</dbReference>
<dbReference type="Proteomes" id="UP000266497">
    <property type="component" value="Unassembled WGS sequence"/>
</dbReference>
<dbReference type="EMBL" id="JAJCQG010000045">
    <property type="protein sequence ID" value="MCB7282161.1"/>
    <property type="molecule type" value="Genomic_DNA"/>
</dbReference>
<dbReference type="RefSeq" id="WP_032947139.1">
    <property type="nucleotide sequence ID" value="NZ_CAXSOO010000001.1"/>
</dbReference>
<dbReference type="InterPro" id="IPR005039">
    <property type="entry name" value="Ant_C"/>
</dbReference>
<reference evidence="2" key="2">
    <citation type="submission" date="2021-10" db="EMBL/GenBank/DDBJ databases">
        <title>Collection of gut derived symbiotic bacterial strains cultured from healthy donors.</title>
        <authorList>
            <person name="Lin H."/>
            <person name="Littmann E."/>
            <person name="Kohout C."/>
            <person name="Pamer E.G."/>
        </authorList>
    </citation>
    <scope>NUCLEOTIDE SEQUENCE</scope>
    <source>
        <strain evidence="2">DFI.1.167</strain>
    </source>
</reference>
<evidence type="ECO:0000259" key="1">
    <source>
        <dbReference type="PROSITE" id="PS51750"/>
    </source>
</evidence>
<evidence type="ECO:0000313" key="2">
    <source>
        <dbReference type="EMBL" id="MCB7282161.1"/>
    </source>
</evidence>
<organism evidence="3 4">
    <name type="scientific">Phocaeicola vulgatus</name>
    <name type="common">Bacteroides vulgatus</name>
    <dbReference type="NCBI Taxonomy" id="821"/>
    <lineage>
        <taxon>Bacteria</taxon>
        <taxon>Pseudomonadati</taxon>
        <taxon>Bacteroidota</taxon>
        <taxon>Bacteroidia</taxon>
        <taxon>Bacteroidales</taxon>
        <taxon>Bacteroidaceae</taxon>
        <taxon>Phocaeicola</taxon>
    </lineage>
</organism>
<dbReference type="Pfam" id="PF03374">
    <property type="entry name" value="ANT"/>
    <property type="match status" value="1"/>
</dbReference>
<proteinExistence type="predicted"/>
<evidence type="ECO:0000313" key="3">
    <source>
        <dbReference type="EMBL" id="RGR40463.1"/>
    </source>
</evidence>
<gene>
    <name evidence="3" type="ORF">DWY53_08575</name>
    <name evidence="2" type="ORF">LI282_14105</name>
</gene>
<dbReference type="PANTHER" id="PTHR36180:SF2">
    <property type="entry name" value="BRO FAMILY PROTEIN"/>
    <property type="match status" value="1"/>
</dbReference>
<name>A0A395US65_PHOVU</name>
<dbReference type="PANTHER" id="PTHR36180">
    <property type="entry name" value="DNA-BINDING PROTEIN-RELATED-RELATED"/>
    <property type="match status" value="1"/>
</dbReference>
<dbReference type="EMBL" id="QRUD01000020">
    <property type="protein sequence ID" value="RGR40463.1"/>
    <property type="molecule type" value="Genomic_DNA"/>
</dbReference>
<accession>A0A395US65</accession>
<comment type="caution">
    <text evidence="3">The sequence shown here is derived from an EMBL/GenBank/DDBJ whole genome shotgun (WGS) entry which is preliminary data.</text>
</comment>
<sequence length="253" mass="28730">MNTIKIFENEQFGKVRIAMSENNEPFFCLADVCQILDLIPSKVAQRLDKDVLSKYPLETAGGIQQANFVDEDGLYDTILDSRKPEAKKFRKWVTSEVLPCIRKTGGYIATKMDDTPEEIMARALIVAQETLKRKEQRLIEAERKIQKDAPKVLFADAVSTSHRSCLIAELAKILQQNGVNIGQNRLFSWMRENGYLCQKGDYYNQPTQKSMKLGLFELKQTTINKPDGTMLVTTTTKVTGKGQVHFVNKFLSK</sequence>
<feature type="domain" description="Bro-N" evidence="1">
    <location>
        <begin position="1"/>
        <end position="105"/>
    </location>
</feature>
<dbReference type="PROSITE" id="PS51750">
    <property type="entry name" value="BRO_N"/>
    <property type="match status" value="1"/>
</dbReference>
<protein>
    <submittedName>
        <fullName evidence="3">Phage antirepressor Ant</fullName>
    </submittedName>
    <submittedName>
        <fullName evidence="2">Phage antirepressor KilAC domain-containing protein</fullName>
    </submittedName>
</protein>
<evidence type="ECO:0000313" key="4">
    <source>
        <dbReference type="Proteomes" id="UP000266497"/>
    </source>
</evidence>
<reference evidence="3 4" key="1">
    <citation type="submission" date="2018-08" db="EMBL/GenBank/DDBJ databases">
        <title>A genome reference for cultivated species of the human gut microbiota.</title>
        <authorList>
            <person name="Zou Y."/>
            <person name="Xue W."/>
            <person name="Luo G."/>
        </authorList>
    </citation>
    <scope>NUCLEOTIDE SEQUENCE [LARGE SCALE GENOMIC DNA]</scope>
    <source>
        <strain evidence="3 4">AF25-30LB</strain>
    </source>
</reference>
<dbReference type="GO" id="GO:0003677">
    <property type="term" value="F:DNA binding"/>
    <property type="evidence" value="ECO:0007669"/>
    <property type="project" value="InterPro"/>
</dbReference>
<dbReference type="InterPro" id="IPR003497">
    <property type="entry name" value="BRO_N_domain"/>
</dbReference>